<dbReference type="SUPFAM" id="SSF53448">
    <property type="entry name" value="Nucleotide-diphospho-sugar transferases"/>
    <property type="match status" value="1"/>
</dbReference>
<reference evidence="3" key="1">
    <citation type="submission" date="2023-06" db="EMBL/GenBank/DDBJ databases">
        <title>Survivors Of The Sea: Transcriptome response of Skeletonema marinoi to long-term dormancy.</title>
        <authorList>
            <person name="Pinder M.I.M."/>
            <person name="Kourtchenko O."/>
            <person name="Robertson E.K."/>
            <person name="Larsson T."/>
            <person name="Maumus F."/>
            <person name="Osuna-Cruz C.M."/>
            <person name="Vancaester E."/>
            <person name="Stenow R."/>
            <person name="Vandepoele K."/>
            <person name="Ploug H."/>
            <person name="Bruchert V."/>
            <person name="Godhe A."/>
            <person name="Topel M."/>
        </authorList>
    </citation>
    <scope>NUCLEOTIDE SEQUENCE</scope>
    <source>
        <strain evidence="3">R05AC</strain>
    </source>
</reference>
<dbReference type="EMBL" id="JATAAI010000062">
    <property type="protein sequence ID" value="KAK1732618.1"/>
    <property type="molecule type" value="Genomic_DNA"/>
</dbReference>
<dbReference type="InterPro" id="IPR050587">
    <property type="entry name" value="GNT1/Glycosyltrans_8"/>
</dbReference>
<dbReference type="InterPro" id="IPR029044">
    <property type="entry name" value="Nucleotide-diphossugar_trans"/>
</dbReference>
<keyword evidence="2" id="KW-1133">Transmembrane helix</keyword>
<keyword evidence="3" id="KW-0328">Glycosyltransferase</keyword>
<keyword evidence="2" id="KW-0812">Transmembrane</keyword>
<protein>
    <submittedName>
        <fullName evidence="3">Glycogenin</fullName>
        <ecNumber evidence="3">2.4.1.186</ecNumber>
    </submittedName>
</protein>
<keyword evidence="4" id="KW-1185">Reference proteome</keyword>
<proteinExistence type="predicted"/>
<feature type="region of interest" description="Disordered" evidence="1">
    <location>
        <begin position="58"/>
        <end position="79"/>
    </location>
</feature>
<keyword evidence="2" id="KW-0472">Membrane</keyword>
<evidence type="ECO:0000256" key="1">
    <source>
        <dbReference type="SAM" id="MobiDB-lite"/>
    </source>
</evidence>
<gene>
    <name evidence="3" type="ORF">QTG54_016679</name>
</gene>
<dbReference type="EC" id="2.4.1.186" evidence="3"/>
<comment type="caution">
    <text evidence="3">The sequence shown here is derived from an EMBL/GenBank/DDBJ whole genome shotgun (WGS) entry which is preliminary data.</text>
</comment>
<keyword evidence="3" id="KW-0808">Transferase</keyword>
<feature type="compositionally biased region" description="Basic and acidic residues" evidence="1">
    <location>
        <begin position="59"/>
        <end position="70"/>
    </location>
</feature>
<feature type="transmembrane region" description="Helical" evidence="2">
    <location>
        <begin position="20"/>
        <end position="42"/>
    </location>
</feature>
<dbReference type="PANTHER" id="PTHR11183">
    <property type="entry name" value="GLYCOGENIN SUBFAMILY MEMBER"/>
    <property type="match status" value="1"/>
</dbReference>
<accession>A0AAD8XSD3</accession>
<evidence type="ECO:0000313" key="4">
    <source>
        <dbReference type="Proteomes" id="UP001224775"/>
    </source>
</evidence>
<organism evidence="3 4">
    <name type="scientific">Skeletonema marinoi</name>
    <dbReference type="NCBI Taxonomy" id="267567"/>
    <lineage>
        <taxon>Eukaryota</taxon>
        <taxon>Sar</taxon>
        <taxon>Stramenopiles</taxon>
        <taxon>Ochrophyta</taxon>
        <taxon>Bacillariophyta</taxon>
        <taxon>Coscinodiscophyceae</taxon>
        <taxon>Thalassiosirophycidae</taxon>
        <taxon>Thalassiosirales</taxon>
        <taxon>Skeletonemataceae</taxon>
        <taxon>Skeletonema</taxon>
        <taxon>Skeletonema marinoi-dohrnii complex</taxon>
    </lineage>
</organism>
<dbReference type="Gene3D" id="3.90.550.10">
    <property type="entry name" value="Spore Coat Polysaccharide Biosynthesis Protein SpsA, Chain A"/>
    <property type="match status" value="1"/>
</dbReference>
<evidence type="ECO:0000256" key="2">
    <source>
        <dbReference type="SAM" id="Phobius"/>
    </source>
</evidence>
<name>A0AAD8XSD3_9STRA</name>
<dbReference type="GO" id="GO:0008466">
    <property type="term" value="F:glycogenin glucosyltransferase activity"/>
    <property type="evidence" value="ECO:0007669"/>
    <property type="project" value="UniProtKB-EC"/>
</dbReference>
<evidence type="ECO:0000313" key="3">
    <source>
        <dbReference type="EMBL" id="KAK1732618.1"/>
    </source>
</evidence>
<sequence>MNINSRRGTKQSAARHHSHLDRCIQLFLLSTSAIIVIAYYYFISSTALQSTAATNNNNGDHKHDNDDLRNHNIRGGTNEVTTTNIQKAKATIGYAITVSGCPKTNASGMLDGAAVLKHSIHLNSIHSSSSQYDYQMYALVHPSAESCATLQLAPLGYQILVRDVPVPLQEIEGDYLRNKVPKNGCCGDKEFVKLHAYTLMEHPVVVHLDLDTLVLKPMDALYDVMMDGVTTHTTTKKNKNNGGIDVAFNDPMPQQQPINAFFTRDYNMAHPGMKHAGVQGGFLVLRPSMEVYEEFREIIRKGDFRQNGGWGGMGFGPFYGSMTFQGIIPYFYDHLHPGTGVELDPCTYNNMATNPRDKPTRNDIVSGNCRNGYNRPEFNDECEDCRSRPIGEIFTTHFTLCQKPWECHAQDGDRIQERLCRKFHGEWYRVRENLETSMWKRGVVDLADTDEMTKLRGGRFQPQQFRGFCKGPGANGYIPITLPESGVLAKAT</sequence>
<dbReference type="Proteomes" id="UP001224775">
    <property type="component" value="Unassembled WGS sequence"/>
</dbReference>
<dbReference type="AlphaFoldDB" id="A0AAD8XSD3"/>